<proteinExistence type="inferred from homology"/>
<evidence type="ECO:0000313" key="5">
    <source>
        <dbReference type="Proteomes" id="UP000827721"/>
    </source>
</evidence>
<dbReference type="PANTHER" id="PTHR11926:SF1464">
    <property type="entry name" value="UDP-GLYCOSYLTRANSFERASE 76B1-LIKE"/>
    <property type="match status" value="1"/>
</dbReference>
<keyword evidence="5" id="KW-1185">Reference proteome</keyword>
<dbReference type="SUPFAM" id="SSF53756">
    <property type="entry name" value="UDP-Glycosyltransferase/glycogen phosphorylase"/>
    <property type="match status" value="1"/>
</dbReference>
<dbReference type="CDD" id="cd03784">
    <property type="entry name" value="GT1_Gtf-like"/>
    <property type="match status" value="1"/>
</dbReference>
<keyword evidence="3" id="KW-0808">Transferase</keyword>
<keyword evidence="2" id="KW-0328">Glycosyltransferase</keyword>
<evidence type="ECO:0000256" key="3">
    <source>
        <dbReference type="ARBA" id="ARBA00022679"/>
    </source>
</evidence>
<comment type="caution">
    <text evidence="4">The sequence shown here is derived from an EMBL/GenBank/DDBJ whole genome shotgun (WGS) entry which is preliminary data.</text>
</comment>
<dbReference type="Proteomes" id="UP000827721">
    <property type="component" value="Unassembled WGS sequence"/>
</dbReference>
<evidence type="ECO:0000313" key="4">
    <source>
        <dbReference type="EMBL" id="KAH7548181.1"/>
    </source>
</evidence>
<dbReference type="PANTHER" id="PTHR11926">
    <property type="entry name" value="GLUCOSYL/GLUCURONOSYL TRANSFERASES"/>
    <property type="match status" value="1"/>
</dbReference>
<accession>A0ABQ8H4F0</accession>
<gene>
    <name evidence="4" type="ORF">JRO89_XS14G0079100</name>
</gene>
<organism evidence="4 5">
    <name type="scientific">Xanthoceras sorbifolium</name>
    <dbReference type="NCBI Taxonomy" id="99658"/>
    <lineage>
        <taxon>Eukaryota</taxon>
        <taxon>Viridiplantae</taxon>
        <taxon>Streptophyta</taxon>
        <taxon>Embryophyta</taxon>
        <taxon>Tracheophyta</taxon>
        <taxon>Spermatophyta</taxon>
        <taxon>Magnoliopsida</taxon>
        <taxon>eudicotyledons</taxon>
        <taxon>Gunneridae</taxon>
        <taxon>Pentapetalae</taxon>
        <taxon>rosids</taxon>
        <taxon>malvids</taxon>
        <taxon>Sapindales</taxon>
        <taxon>Sapindaceae</taxon>
        <taxon>Xanthoceroideae</taxon>
        <taxon>Xanthoceras</taxon>
    </lineage>
</organism>
<dbReference type="InterPro" id="IPR002213">
    <property type="entry name" value="UDP_glucos_trans"/>
</dbReference>
<name>A0ABQ8H4F0_9ROSI</name>
<evidence type="ECO:0000256" key="2">
    <source>
        <dbReference type="ARBA" id="ARBA00022676"/>
    </source>
</evidence>
<comment type="similarity">
    <text evidence="1">Belongs to the UDP-glycosyltransferase family.</text>
</comment>
<dbReference type="Gene3D" id="3.40.50.2000">
    <property type="entry name" value="Glycogen Phosphorylase B"/>
    <property type="match status" value="1"/>
</dbReference>
<dbReference type="EMBL" id="JAFEMO010000014">
    <property type="protein sequence ID" value="KAH7548181.1"/>
    <property type="molecule type" value="Genomic_DNA"/>
</dbReference>
<sequence length="221" mass="25129">MEIPISKQERNDEWFFFPCLYKATLTQCYSLQAFPRVGFSITIIHTNFNSPSSSNYPHFDFHSIPDGLLETQASTTDAIAFLTLLNVRLPFLWVVRPGLVHEAAATDDNQWLECLPKSVLEMLDGGSSKGHIVKWAPQQEVLAHASVGAFWTHNGWNSILESICEGVPMICQPCSGDQWVNARYVCDVWRIGLHLERKLERGEIERAIRRVILEVEGQRES</sequence>
<protein>
    <submittedName>
        <fullName evidence="4">Uncharacterized protein</fullName>
    </submittedName>
</protein>
<dbReference type="Pfam" id="PF00201">
    <property type="entry name" value="UDPGT"/>
    <property type="match status" value="1"/>
</dbReference>
<reference evidence="4 5" key="1">
    <citation type="submission" date="2021-02" db="EMBL/GenBank/DDBJ databases">
        <title>Plant Genome Project.</title>
        <authorList>
            <person name="Zhang R.-G."/>
        </authorList>
    </citation>
    <scope>NUCLEOTIDE SEQUENCE [LARGE SCALE GENOMIC DNA]</scope>
    <source>
        <tissue evidence="4">Leaves</tissue>
    </source>
</reference>
<evidence type="ECO:0000256" key="1">
    <source>
        <dbReference type="ARBA" id="ARBA00009995"/>
    </source>
</evidence>